<accession>A0A166FIC3</accession>
<evidence type="ECO:0000313" key="3">
    <source>
        <dbReference type="Proteomes" id="UP000076798"/>
    </source>
</evidence>
<proteinExistence type="predicted"/>
<name>A0A166FIC3_9AGAM</name>
<evidence type="ECO:0000313" key="2">
    <source>
        <dbReference type="EMBL" id="KZT40673.1"/>
    </source>
</evidence>
<dbReference type="EMBL" id="KV428030">
    <property type="protein sequence ID" value="KZT40673.1"/>
    <property type="molecule type" value="Genomic_DNA"/>
</dbReference>
<dbReference type="AlphaFoldDB" id="A0A166FIC3"/>
<gene>
    <name evidence="2" type="ORF">SISSUDRAFT_1044010</name>
</gene>
<evidence type="ECO:0000256" key="1">
    <source>
        <dbReference type="SAM" id="MobiDB-lite"/>
    </source>
</evidence>
<dbReference type="OrthoDB" id="66144at2759"/>
<keyword evidence="3" id="KW-1185">Reference proteome</keyword>
<dbReference type="Proteomes" id="UP000076798">
    <property type="component" value="Unassembled WGS sequence"/>
</dbReference>
<reference evidence="2 3" key="1">
    <citation type="journal article" date="2016" name="Mol. Biol. Evol.">
        <title>Comparative Genomics of Early-Diverging Mushroom-Forming Fungi Provides Insights into the Origins of Lignocellulose Decay Capabilities.</title>
        <authorList>
            <person name="Nagy L.G."/>
            <person name="Riley R."/>
            <person name="Tritt A."/>
            <person name="Adam C."/>
            <person name="Daum C."/>
            <person name="Floudas D."/>
            <person name="Sun H."/>
            <person name="Yadav J.S."/>
            <person name="Pangilinan J."/>
            <person name="Larsson K.H."/>
            <person name="Matsuura K."/>
            <person name="Barry K."/>
            <person name="Labutti K."/>
            <person name="Kuo R."/>
            <person name="Ohm R.A."/>
            <person name="Bhattacharya S.S."/>
            <person name="Shirouzu T."/>
            <person name="Yoshinaga Y."/>
            <person name="Martin F.M."/>
            <person name="Grigoriev I.V."/>
            <person name="Hibbett D.S."/>
        </authorList>
    </citation>
    <scope>NUCLEOTIDE SEQUENCE [LARGE SCALE GENOMIC DNA]</scope>
    <source>
        <strain evidence="2 3">HHB10207 ss-3</strain>
    </source>
</reference>
<dbReference type="InterPro" id="IPR029063">
    <property type="entry name" value="SAM-dependent_MTases_sf"/>
</dbReference>
<feature type="region of interest" description="Disordered" evidence="1">
    <location>
        <begin position="96"/>
        <end position="116"/>
    </location>
</feature>
<protein>
    <recommendedName>
        <fullName evidence="4">Methyltransferase domain-containing protein</fullName>
    </recommendedName>
</protein>
<organism evidence="2 3">
    <name type="scientific">Sistotremastrum suecicum HHB10207 ss-3</name>
    <dbReference type="NCBI Taxonomy" id="1314776"/>
    <lineage>
        <taxon>Eukaryota</taxon>
        <taxon>Fungi</taxon>
        <taxon>Dikarya</taxon>
        <taxon>Basidiomycota</taxon>
        <taxon>Agaricomycotina</taxon>
        <taxon>Agaricomycetes</taxon>
        <taxon>Sistotremastrales</taxon>
        <taxon>Sistotremastraceae</taxon>
        <taxon>Sistotremastrum</taxon>
    </lineage>
</organism>
<sequence length="265" mass="29720">MSRGARTAVSGNISNSMRSNYAELGVEEYYRKVGKTYRNPHMPGIQLCLFTWLNHWLARAHCELDFEHPISVLDMACGHGEATICVKAWEMSLESATTNSAGTEPMPNHDRATSRRPLARLPPSLSHPPQFSLVATDPFTSAAFEERTSLPCSSLSFDDLANGIVPPLPPQLEGHIPLFEIIVCSFALHLLDSPSKLFALLWELSTKSKWLVVLAPHKRPEIKDGWGWVQWDIEKGEVCPQMSKGSGELVYERVHCRTYRSQAFM</sequence>
<dbReference type="SUPFAM" id="SSF53335">
    <property type="entry name" value="S-adenosyl-L-methionine-dependent methyltransferases"/>
    <property type="match status" value="1"/>
</dbReference>
<evidence type="ECO:0008006" key="4">
    <source>
        <dbReference type="Google" id="ProtNLM"/>
    </source>
</evidence>